<gene>
    <name evidence="2" type="ORF">GQ43DRAFT_267819</name>
</gene>
<accession>A0A9P4JS64</accession>
<dbReference type="Proteomes" id="UP000799536">
    <property type="component" value="Unassembled WGS sequence"/>
</dbReference>
<reference evidence="2" key="1">
    <citation type="journal article" date="2020" name="Stud. Mycol.">
        <title>101 Dothideomycetes genomes: a test case for predicting lifestyles and emergence of pathogens.</title>
        <authorList>
            <person name="Haridas S."/>
            <person name="Albert R."/>
            <person name="Binder M."/>
            <person name="Bloem J."/>
            <person name="Labutti K."/>
            <person name="Salamov A."/>
            <person name="Andreopoulos B."/>
            <person name="Baker S."/>
            <person name="Barry K."/>
            <person name="Bills G."/>
            <person name="Bluhm B."/>
            <person name="Cannon C."/>
            <person name="Castanera R."/>
            <person name="Culley D."/>
            <person name="Daum C."/>
            <person name="Ezra D."/>
            <person name="Gonzalez J."/>
            <person name="Henrissat B."/>
            <person name="Kuo A."/>
            <person name="Liang C."/>
            <person name="Lipzen A."/>
            <person name="Lutzoni F."/>
            <person name="Magnuson J."/>
            <person name="Mondo S."/>
            <person name="Nolan M."/>
            <person name="Ohm R."/>
            <person name="Pangilinan J."/>
            <person name="Park H.-J."/>
            <person name="Ramirez L."/>
            <person name="Alfaro M."/>
            <person name="Sun H."/>
            <person name="Tritt A."/>
            <person name="Yoshinaga Y."/>
            <person name="Zwiers L.-H."/>
            <person name="Turgeon B."/>
            <person name="Goodwin S."/>
            <person name="Spatafora J."/>
            <person name="Crous P."/>
            <person name="Grigoriev I."/>
        </authorList>
    </citation>
    <scope>NUCLEOTIDE SEQUENCE</scope>
    <source>
        <strain evidence="2">ATCC 74209</strain>
    </source>
</reference>
<dbReference type="EMBL" id="ML993904">
    <property type="protein sequence ID" value="KAF2203414.1"/>
    <property type="molecule type" value="Genomic_DNA"/>
</dbReference>
<evidence type="ECO:0000256" key="1">
    <source>
        <dbReference type="SAM" id="SignalP"/>
    </source>
</evidence>
<keyword evidence="1" id="KW-0732">Signal</keyword>
<comment type="caution">
    <text evidence="2">The sequence shown here is derived from an EMBL/GenBank/DDBJ whole genome shotgun (WGS) entry which is preliminary data.</text>
</comment>
<organism evidence="2 3">
    <name type="scientific">Delitschia confertaspora ATCC 74209</name>
    <dbReference type="NCBI Taxonomy" id="1513339"/>
    <lineage>
        <taxon>Eukaryota</taxon>
        <taxon>Fungi</taxon>
        <taxon>Dikarya</taxon>
        <taxon>Ascomycota</taxon>
        <taxon>Pezizomycotina</taxon>
        <taxon>Dothideomycetes</taxon>
        <taxon>Pleosporomycetidae</taxon>
        <taxon>Pleosporales</taxon>
        <taxon>Delitschiaceae</taxon>
        <taxon>Delitschia</taxon>
    </lineage>
</organism>
<feature type="chain" id="PRO_5040331308" evidence="1">
    <location>
        <begin position="28"/>
        <end position="120"/>
    </location>
</feature>
<sequence length="120" mass="13438">MWRQVEHPSLWPPRGLVNLVFLPVVLSSALPRDVSSLGQNVLFLHAPLLYMLRAASTDYPSPVLLPNHMSTLPIDHLPGLDPDQGAETTLFSQKRHKNQITSRLYQLTILRLGASLKPLL</sequence>
<feature type="signal peptide" evidence="1">
    <location>
        <begin position="1"/>
        <end position="27"/>
    </location>
</feature>
<evidence type="ECO:0000313" key="3">
    <source>
        <dbReference type="Proteomes" id="UP000799536"/>
    </source>
</evidence>
<keyword evidence="3" id="KW-1185">Reference proteome</keyword>
<protein>
    <submittedName>
        <fullName evidence="2">Uncharacterized protein</fullName>
    </submittedName>
</protein>
<evidence type="ECO:0000313" key="2">
    <source>
        <dbReference type="EMBL" id="KAF2203414.1"/>
    </source>
</evidence>
<name>A0A9P4JS64_9PLEO</name>
<proteinExistence type="predicted"/>
<dbReference type="AlphaFoldDB" id="A0A9P4JS64"/>